<dbReference type="PANTHER" id="PTHR11878">
    <property type="entry name" value="SODIUM/CALCIUM EXCHANGER"/>
    <property type="match status" value="1"/>
</dbReference>
<keyword evidence="4" id="KW-0406">Ion transport</keyword>
<dbReference type="InterPro" id="IPR038081">
    <property type="entry name" value="CalX-like_sf"/>
</dbReference>
<evidence type="ECO:0000256" key="2">
    <source>
        <dbReference type="ARBA" id="ARBA00022737"/>
    </source>
</evidence>
<keyword evidence="2" id="KW-0677">Repeat</keyword>
<keyword evidence="1" id="KW-0732">Signal</keyword>
<evidence type="ECO:0000256" key="3">
    <source>
        <dbReference type="ARBA" id="ARBA00022837"/>
    </source>
</evidence>
<dbReference type="PANTHER" id="PTHR11878:SF65">
    <property type="entry name" value="NA_CA-EXCHANGE PROTEIN, ISOFORM G"/>
    <property type="match status" value="1"/>
</dbReference>
<evidence type="ECO:0000313" key="7">
    <source>
        <dbReference type="EMBL" id="MBB4150200.1"/>
    </source>
</evidence>
<dbReference type="RefSeq" id="WP_223178360.1">
    <property type="nucleotide sequence ID" value="NZ_JACIEU010000018.1"/>
</dbReference>
<dbReference type="EMBL" id="JACIEU010000018">
    <property type="protein sequence ID" value="MBB4150200.1"/>
    <property type="molecule type" value="Genomic_DNA"/>
</dbReference>
<comment type="caution">
    <text evidence="7">The sequence shown here is derived from an EMBL/GenBank/DDBJ whole genome shotgun (WGS) entry which is preliminary data.</text>
</comment>
<evidence type="ECO:0000256" key="4">
    <source>
        <dbReference type="ARBA" id="ARBA00023065"/>
    </source>
</evidence>
<evidence type="ECO:0000313" key="8">
    <source>
        <dbReference type="Proteomes" id="UP000590524"/>
    </source>
</evidence>
<dbReference type="Pfam" id="PF17963">
    <property type="entry name" value="Big_9"/>
    <property type="match status" value="1"/>
</dbReference>
<keyword evidence="8" id="KW-1185">Reference proteome</keyword>
<accession>A0A7W6LTH7</accession>
<dbReference type="Pfam" id="PF03160">
    <property type="entry name" value="Calx-beta"/>
    <property type="match status" value="1"/>
</dbReference>
<dbReference type="GO" id="GO:0030001">
    <property type="term" value="P:metal ion transport"/>
    <property type="evidence" value="ECO:0007669"/>
    <property type="project" value="TreeGrafter"/>
</dbReference>
<dbReference type="GO" id="GO:0016020">
    <property type="term" value="C:membrane"/>
    <property type="evidence" value="ECO:0007669"/>
    <property type="project" value="InterPro"/>
</dbReference>
<feature type="compositionally biased region" description="Polar residues" evidence="5">
    <location>
        <begin position="1"/>
        <end position="17"/>
    </location>
</feature>
<dbReference type="InterPro" id="IPR051171">
    <property type="entry name" value="CaCA"/>
</dbReference>
<sequence length="247" mass="24712">MATSNSGGPRNGKQTSTEFDEAGNRKRYSKGTPGAAPTNNISFSVASVGAVNEGQSSVFTITKSAPWSVPLTVNYATANGTAVAPGDYTATSGTLTFKGWETVKTVSVPTIVDTLAEGAEQFSLALSSPSGGSSLGTVSAAGTINASSAPNQPPTTVTDTMAVKVCMSAVKNVVANDTDPEGNYPLTVVSVTSTTKGDTYVVDASSIGFTAYGSTGNAQVTYTVKDSLGATATGTLAITITSGTGCS</sequence>
<dbReference type="SMART" id="SM00237">
    <property type="entry name" value="Calx_beta"/>
    <property type="match status" value="1"/>
</dbReference>
<keyword evidence="3" id="KW-0106">Calcium</keyword>
<feature type="region of interest" description="Disordered" evidence="5">
    <location>
        <begin position="1"/>
        <end position="36"/>
    </location>
</feature>
<keyword evidence="4" id="KW-0813">Transport</keyword>
<evidence type="ECO:0000256" key="1">
    <source>
        <dbReference type="ARBA" id="ARBA00022729"/>
    </source>
</evidence>
<reference evidence="7 8" key="1">
    <citation type="submission" date="2020-08" db="EMBL/GenBank/DDBJ databases">
        <title>Genomic Encyclopedia of Type Strains, Phase IV (KMG-IV): sequencing the most valuable type-strain genomes for metagenomic binning, comparative biology and taxonomic classification.</title>
        <authorList>
            <person name="Goeker M."/>
        </authorList>
    </citation>
    <scope>NUCLEOTIDE SEQUENCE [LARGE SCALE GENOMIC DNA]</scope>
    <source>
        <strain evidence="7 8">DSM 19371</strain>
    </source>
</reference>
<evidence type="ECO:0000256" key="5">
    <source>
        <dbReference type="SAM" id="MobiDB-lite"/>
    </source>
</evidence>
<protein>
    <submittedName>
        <fullName evidence="7">Carbon monoxide dehydrogenase subunit G</fullName>
    </submittedName>
</protein>
<evidence type="ECO:0000259" key="6">
    <source>
        <dbReference type="SMART" id="SM00237"/>
    </source>
</evidence>
<dbReference type="AlphaFoldDB" id="A0A7W6LTH7"/>
<dbReference type="Gene3D" id="2.60.40.2030">
    <property type="match status" value="1"/>
</dbReference>
<dbReference type="Proteomes" id="UP000590524">
    <property type="component" value="Unassembled WGS sequence"/>
</dbReference>
<dbReference type="InterPro" id="IPR003644">
    <property type="entry name" value="Calx_beta"/>
</dbReference>
<organism evidence="7 8">
    <name type="scientific">Sphingobium scionense</name>
    <dbReference type="NCBI Taxonomy" id="1404341"/>
    <lineage>
        <taxon>Bacteria</taxon>
        <taxon>Pseudomonadati</taxon>
        <taxon>Pseudomonadota</taxon>
        <taxon>Alphaproteobacteria</taxon>
        <taxon>Sphingomonadales</taxon>
        <taxon>Sphingomonadaceae</taxon>
        <taxon>Sphingobium</taxon>
    </lineage>
</organism>
<name>A0A7W6LTH7_9SPHN</name>
<dbReference type="SUPFAM" id="SSF141072">
    <property type="entry name" value="CalX-like"/>
    <property type="match status" value="1"/>
</dbReference>
<feature type="domain" description="Calx-beta" evidence="6">
    <location>
        <begin position="32"/>
        <end position="127"/>
    </location>
</feature>
<proteinExistence type="predicted"/>
<gene>
    <name evidence="7" type="ORF">GGQ90_004002</name>
</gene>
<dbReference type="GO" id="GO:0007154">
    <property type="term" value="P:cell communication"/>
    <property type="evidence" value="ECO:0007669"/>
    <property type="project" value="InterPro"/>
</dbReference>